<accession>A0A9J5W4W8</accession>
<dbReference type="PANTHER" id="PTHR40891">
    <property type="entry name" value="DUF295 DOMAIN-CONTAINING PROTEIN"/>
    <property type="match status" value="1"/>
</dbReference>
<dbReference type="OrthoDB" id="10491785at2759"/>
<organism evidence="1 2">
    <name type="scientific">Solanum commersonii</name>
    <name type="common">Commerson's wild potato</name>
    <name type="synonym">Commerson's nightshade</name>
    <dbReference type="NCBI Taxonomy" id="4109"/>
    <lineage>
        <taxon>Eukaryota</taxon>
        <taxon>Viridiplantae</taxon>
        <taxon>Streptophyta</taxon>
        <taxon>Embryophyta</taxon>
        <taxon>Tracheophyta</taxon>
        <taxon>Spermatophyta</taxon>
        <taxon>Magnoliopsida</taxon>
        <taxon>eudicotyledons</taxon>
        <taxon>Gunneridae</taxon>
        <taxon>Pentapetalae</taxon>
        <taxon>asterids</taxon>
        <taxon>lamiids</taxon>
        <taxon>Solanales</taxon>
        <taxon>Solanaceae</taxon>
        <taxon>Solanoideae</taxon>
        <taxon>Solaneae</taxon>
        <taxon>Solanum</taxon>
    </lineage>
</organism>
<comment type="caution">
    <text evidence="1">The sequence shown here is derived from an EMBL/GenBank/DDBJ whole genome shotgun (WGS) entry which is preliminary data.</text>
</comment>
<proteinExistence type="predicted"/>
<evidence type="ECO:0000313" key="2">
    <source>
        <dbReference type="Proteomes" id="UP000824120"/>
    </source>
</evidence>
<dbReference type="Proteomes" id="UP000824120">
    <property type="component" value="Chromosome 12"/>
</dbReference>
<gene>
    <name evidence="1" type="ORF">H5410_060074</name>
</gene>
<evidence type="ECO:0000313" key="1">
    <source>
        <dbReference type="EMBL" id="KAG5570308.1"/>
    </source>
</evidence>
<dbReference type="AlphaFoldDB" id="A0A9J5W4W8"/>
<dbReference type="PANTHER" id="PTHR40891:SF2">
    <property type="entry name" value="REVERSE TRANSCRIPTASE TY1_COPIA-TYPE DOMAIN-CONTAINING PROTEIN"/>
    <property type="match status" value="1"/>
</dbReference>
<name>A0A9J5W4W8_SOLCO</name>
<reference evidence="1 2" key="1">
    <citation type="submission" date="2020-09" db="EMBL/GenBank/DDBJ databases">
        <title>De no assembly of potato wild relative species, Solanum commersonii.</title>
        <authorList>
            <person name="Cho K."/>
        </authorList>
    </citation>
    <scope>NUCLEOTIDE SEQUENCE [LARGE SCALE GENOMIC DNA]</scope>
    <source>
        <strain evidence="1">LZ3.2</strain>
        <tissue evidence="1">Leaf</tissue>
    </source>
</reference>
<dbReference type="EMBL" id="JACXVP010000012">
    <property type="protein sequence ID" value="KAG5570308.1"/>
    <property type="molecule type" value="Genomic_DNA"/>
</dbReference>
<sequence length="78" mass="9252">MRFEEKKKETLEYYGPPLSSQPHSWLVICPSKKTHTFFSISEDRSYKRSIQELGNALIRAYAQEWLVLEEFDSSDCYL</sequence>
<keyword evidence="2" id="KW-1185">Reference proteome</keyword>
<protein>
    <submittedName>
        <fullName evidence="1">Uncharacterized protein</fullName>
    </submittedName>
</protein>